<dbReference type="InterPro" id="IPR002068">
    <property type="entry name" value="A-crystallin/Hsp20_dom"/>
</dbReference>
<dbReference type="Ensembl" id="ENSGWIT00000009297.1">
    <property type="protein sequence ID" value="ENSGWIP00000008326.1"/>
    <property type="gene ID" value="ENSGWIG00000004888.1"/>
</dbReference>
<dbReference type="InterPro" id="IPR008978">
    <property type="entry name" value="HSP20-like_chaperone"/>
</dbReference>
<evidence type="ECO:0000259" key="3">
    <source>
        <dbReference type="PROSITE" id="PS01031"/>
    </source>
</evidence>
<dbReference type="GO" id="GO:0005634">
    <property type="term" value="C:nucleus"/>
    <property type="evidence" value="ECO:0007669"/>
    <property type="project" value="TreeGrafter"/>
</dbReference>
<reference evidence="4" key="2">
    <citation type="submission" date="2025-08" db="UniProtKB">
        <authorList>
            <consortium name="Ensembl"/>
        </authorList>
    </citation>
    <scope>IDENTIFICATION</scope>
</reference>
<name>A0A8C5DKP6_GOUWI</name>
<reference evidence="4" key="3">
    <citation type="submission" date="2025-09" db="UniProtKB">
        <authorList>
            <consortium name="Ensembl"/>
        </authorList>
    </citation>
    <scope>IDENTIFICATION</scope>
</reference>
<dbReference type="Gene3D" id="2.60.40.790">
    <property type="match status" value="1"/>
</dbReference>
<accession>A0A8C5DKP6</accession>
<gene>
    <name evidence="4" type="primary">si:dkey-1k23.3</name>
</gene>
<dbReference type="AlphaFoldDB" id="A0A8C5DKP6"/>
<dbReference type="PANTHER" id="PTHR45640">
    <property type="entry name" value="HEAT SHOCK PROTEIN HSP-12.2-RELATED"/>
    <property type="match status" value="1"/>
</dbReference>
<organism evidence="4 5">
    <name type="scientific">Gouania willdenowi</name>
    <name type="common">Blunt-snouted clingfish</name>
    <name type="synonym">Lepadogaster willdenowi</name>
    <dbReference type="NCBI Taxonomy" id="441366"/>
    <lineage>
        <taxon>Eukaryota</taxon>
        <taxon>Metazoa</taxon>
        <taxon>Chordata</taxon>
        <taxon>Craniata</taxon>
        <taxon>Vertebrata</taxon>
        <taxon>Euteleostomi</taxon>
        <taxon>Actinopterygii</taxon>
        <taxon>Neopterygii</taxon>
        <taxon>Teleostei</taxon>
        <taxon>Neoteleostei</taxon>
        <taxon>Acanthomorphata</taxon>
        <taxon>Ovalentaria</taxon>
        <taxon>Blenniimorphae</taxon>
        <taxon>Blenniiformes</taxon>
        <taxon>Gobiesocoidei</taxon>
        <taxon>Gobiesocidae</taxon>
        <taxon>Gobiesocinae</taxon>
        <taxon>Gouania</taxon>
    </lineage>
</organism>
<comment type="similarity">
    <text evidence="1 2">Belongs to the small heat shock protein (HSP20) family.</text>
</comment>
<dbReference type="PANTHER" id="PTHR45640:SF7">
    <property type="entry name" value="HEAT SHOCK PROTEIN BETA-1"/>
    <property type="match status" value="1"/>
</dbReference>
<feature type="domain" description="SHSP" evidence="3">
    <location>
        <begin position="64"/>
        <end position="173"/>
    </location>
</feature>
<dbReference type="GO" id="GO:0043066">
    <property type="term" value="P:negative regulation of apoptotic process"/>
    <property type="evidence" value="ECO:0007669"/>
    <property type="project" value="TreeGrafter"/>
</dbReference>
<dbReference type="GO" id="GO:0042026">
    <property type="term" value="P:protein refolding"/>
    <property type="evidence" value="ECO:0007669"/>
    <property type="project" value="TreeGrafter"/>
</dbReference>
<keyword evidence="5" id="KW-1185">Reference proteome</keyword>
<evidence type="ECO:0000256" key="2">
    <source>
        <dbReference type="RuleBase" id="RU003616"/>
    </source>
</evidence>
<dbReference type="PROSITE" id="PS01031">
    <property type="entry name" value="SHSP"/>
    <property type="match status" value="1"/>
</dbReference>
<dbReference type="GO" id="GO:0005737">
    <property type="term" value="C:cytoplasm"/>
    <property type="evidence" value="ECO:0007669"/>
    <property type="project" value="TreeGrafter"/>
</dbReference>
<dbReference type="InterPro" id="IPR001436">
    <property type="entry name" value="Alpha-crystallin/sHSP_animal"/>
</dbReference>
<dbReference type="SUPFAM" id="SSF49764">
    <property type="entry name" value="HSP20-like chaperones"/>
    <property type="match status" value="1"/>
</dbReference>
<evidence type="ECO:0000313" key="4">
    <source>
        <dbReference type="Ensembl" id="ENSGWIP00000008326.1"/>
    </source>
</evidence>
<dbReference type="GO" id="GO:0009408">
    <property type="term" value="P:response to heat"/>
    <property type="evidence" value="ECO:0007669"/>
    <property type="project" value="TreeGrafter"/>
</dbReference>
<evidence type="ECO:0000256" key="1">
    <source>
        <dbReference type="PROSITE-ProRule" id="PRU00285"/>
    </source>
</evidence>
<evidence type="ECO:0000313" key="5">
    <source>
        <dbReference type="Proteomes" id="UP000694680"/>
    </source>
</evidence>
<sequence>SWEQNKCLLSNIRGSPWYPMRKWWYFNHDAGVTPCVELADPRQMEGFQRSLAAPSWFGFMPTPMFVSFNNGAMNHHGKKIPKWKVSMDVALFSPAEISVSIRDGFLEVKGKHEERPDQHGFTARCFTRKYRLPGDADVTKVNSTLSADGVLTVEVPFAEASAPPAVIIPVKVMES</sequence>
<protein>
    <submittedName>
        <fullName evidence="4">Heat shock protein beta-1-like</fullName>
    </submittedName>
</protein>
<dbReference type="Pfam" id="PF00011">
    <property type="entry name" value="HSP20"/>
    <property type="match status" value="1"/>
</dbReference>
<dbReference type="PRINTS" id="PR00299">
    <property type="entry name" value="ACRYSTALLIN"/>
</dbReference>
<reference evidence="4" key="1">
    <citation type="submission" date="2020-06" db="EMBL/GenBank/DDBJ databases">
        <authorList>
            <consortium name="Wellcome Sanger Institute Data Sharing"/>
        </authorList>
    </citation>
    <scope>NUCLEOTIDE SEQUENCE [LARGE SCALE GENOMIC DNA]</scope>
</reference>
<dbReference type="Proteomes" id="UP000694680">
    <property type="component" value="Chromosome 9"/>
</dbReference>
<proteinExistence type="inferred from homology"/>
<dbReference type="GO" id="GO:0051082">
    <property type="term" value="F:unfolded protein binding"/>
    <property type="evidence" value="ECO:0007669"/>
    <property type="project" value="TreeGrafter"/>
</dbReference>